<dbReference type="EMBL" id="BPLR01014645">
    <property type="protein sequence ID" value="GIY70291.1"/>
    <property type="molecule type" value="Genomic_DNA"/>
</dbReference>
<evidence type="ECO:0000313" key="1">
    <source>
        <dbReference type="EMBL" id="GIY70291.1"/>
    </source>
</evidence>
<gene>
    <name evidence="1" type="ORF">CEXT_255491</name>
</gene>
<sequence length="80" mass="9261">MIGKPYTRTSVTTFQKISVSSSAEHSLLRKIPTFLFSLRSFHSRRSWNIAYKKALEKSEGYVTEGQTSQIVKTPLFRYLE</sequence>
<proteinExistence type="predicted"/>
<dbReference type="Proteomes" id="UP001054945">
    <property type="component" value="Unassembled WGS sequence"/>
</dbReference>
<comment type="caution">
    <text evidence="1">The sequence shown here is derived from an EMBL/GenBank/DDBJ whole genome shotgun (WGS) entry which is preliminary data.</text>
</comment>
<dbReference type="AlphaFoldDB" id="A0AAV4VK96"/>
<accession>A0AAV4VK96</accession>
<reference evidence="1 2" key="1">
    <citation type="submission" date="2021-06" db="EMBL/GenBank/DDBJ databases">
        <title>Caerostris extrusa draft genome.</title>
        <authorList>
            <person name="Kono N."/>
            <person name="Arakawa K."/>
        </authorList>
    </citation>
    <scope>NUCLEOTIDE SEQUENCE [LARGE SCALE GENOMIC DNA]</scope>
</reference>
<organism evidence="1 2">
    <name type="scientific">Caerostris extrusa</name>
    <name type="common">Bark spider</name>
    <name type="synonym">Caerostris bankana</name>
    <dbReference type="NCBI Taxonomy" id="172846"/>
    <lineage>
        <taxon>Eukaryota</taxon>
        <taxon>Metazoa</taxon>
        <taxon>Ecdysozoa</taxon>
        <taxon>Arthropoda</taxon>
        <taxon>Chelicerata</taxon>
        <taxon>Arachnida</taxon>
        <taxon>Araneae</taxon>
        <taxon>Araneomorphae</taxon>
        <taxon>Entelegynae</taxon>
        <taxon>Araneoidea</taxon>
        <taxon>Araneidae</taxon>
        <taxon>Caerostris</taxon>
    </lineage>
</organism>
<protein>
    <submittedName>
        <fullName evidence="1">Uncharacterized protein</fullName>
    </submittedName>
</protein>
<name>A0AAV4VK96_CAEEX</name>
<keyword evidence="2" id="KW-1185">Reference proteome</keyword>
<evidence type="ECO:0000313" key="2">
    <source>
        <dbReference type="Proteomes" id="UP001054945"/>
    </source>
</evidence>